<sequence>MLSIKFEIPNMNASLSEFAIIGNGTFKDKACKLINDMYGLKPSIIYRDAQSFINDVKQNGYFGPSVIVLGSSMRYEMANSIYKELKNNIDLSFWDLSPYLDIDGNNVWGCYSLTSDLNKYQIVIVDSYYPGHGEYWLLSLIDILKSKGFSVAIIHPWQEYKFYLLENALSIVLWNGSAPFLFERVKGFLDRIGKRYLYAECGFFPQKDNFYLDRMGINAKREIARDDLSWISQHHYDKVNLVKSLFFSGINAFEFESDYVFCPLQLSDDTNIVLNSRFSHGMQEFIYYINDYYASSALKVIFKPHPKDSCSYNYGNGIVSYKDSRALILGSARVHGINSTVLFEAVLAGKECYIEGDCLLKHYTSSPEKVLAAIISLQSSRKNINPDYIHWLTTGDF</sequence>
<organism evidence="1">
    <name type="scientific">bacterium 19CA06SA08-2</name>
    <dbReference type="NCBI Taxonomy" id="2920658"/>
    <lineage>
        <taxon>Bacteria</taxon>
    </lineage>
</organism>
<accession>A0AAU6U5U9</accession>
<gene>
    <name evidence="1" type="ORF">MRM75_22180</name>
</gene>
<name>A0AAU6U5U9_UNCXX</name>
<proteinExistence type="predicted"/>
<dbReference type="EMBL" id="CP095353">
    <property type="protein sequence ID" value="XAG69250.1"/>
    <property type="molecule type" value="Genomic_DNA"/>
</dbReference>
<dbReference type="GO" id="GO:0015774">
    <property type="term" value="P:polysaccharide transport"/>
    <property type="evidence" value="ECO:0007669"/>
    <property type="project" value="InterPro"/>
</dbReference>
<evidence type="ECO:0008006" key="2">
    <source>
        <dbReference type="Google" id="ProtNLM"/>
    </source>
</evidence>
<dbReference type="InterPro" id="IPR007833">
    <property type="entry name" value="Capsule_polysaccharide_synth"/>
</dbReference>
<dbReference type="GO" id="GO:0000271">
    <property type="term" value="P:polysaccharide biosynthetic process"/>
    <property type="evidence" value="ECO:0007669"/>
    <property type="project" value="InterPro"/>
</dbReference>
<protein>
    <recommendedName>
        <fullName evidence="2">Capsule polysaccharide biosynthesis protein</fullName>
    </recommendedName>
</protein>
<dbReference type="AlphaFoldDB" id="A0AAU6U5U9"/>
<dbReference type="Pfam" id="PF05159">
    <property type="entry name" value="Capsule_synth"/>
    <property type="match status" value="1"/>
</dbReference>
<evidence type="ECO:0000313" key="1">
    <source>
        <dbReference type="EMBL" id="XAG69250.1"/>
    </source>
</evidence>
<reference evidence="1" key="1">
    <citation type="submission" date="2022-03" db="EMBL/GenBank/DDBJ databases">
        <title>Sea Food Isolates.</title>
        <authorList>
            <person name="Li c."/>
        </authorList>
    </citation>
    <scope>NUCLEOTIDE SEQUENCE</scope>
    <source>
        <strain evidence="1">19CA06SA08-2</strain>
    </source>
</reference>